<comment type="cofactor">
    <cofactor evidence="1">
        <name>FAD</name>
        <dbReference type="ChEBI" id="CHEBI:57692"/>
    </cofactor>
</comment>
<dbReference type="SUPFAM" id="SSF51905">
    <property type="entry name" value="FAD/NAD(P)-binding domain"/>
    <property type="match status" value="3"/>
</dbReference>
<evidence type="ECO:0000256" key="6">
    <source>
        <dbReference type="ARBA" id="ARBA00023002"/>
    </source>
</evidence>
<name>A0A2S8IG37_RHOOP</name>
<evidence type="ECO:0000256" key="5">
    <source>
        <dbReference type="ARBA" id="ARBA00022857"/>
    </source>
</evidence>
<dbReference type="AlphaFoldDB" id="A0A2S8IG37"/>
<protein>
    <submittedName>
        <fullName evidence="10">Esterase</fullName>
    </submittedName>
</protein>
<proteinExistence type="inferred from homology"/>
<keyword evidence="4" id="KW-0274">FAD</keyword>
<comment type="similarity">
    <text evidence="2">Belongs to the FAD-binding monooxygenase family.</text>
</comment>
<sequence length="858" mass="94405">MKTDTDVIIVGAGFTGLYAVHKFRDELGLRVQGFDGSSDVGGTWFWNRYPGARCDFPSVHYSFSFSPELNREWQWSEKYASQPEILRYLQWSADKLDTRRSFRFNTRVLSMVWDDDDALWTVTTDDGQVTTARFIVAGVGNVTIPKENEFPGEETFQGEVYRTCRWPHQPVDFTGKRVGVIGTGSTAIQLIPEVAKEAAHLTVFQRTPIYATPLRNKPLTAEESRQQSENWEETRAPERKSFAGVPLGEERARPSALADSPEQRKEVYDRGTANGGFHLLMETYQDLMYNMDSNETICDYIRDHIRSRVDDPETAELLCPKDHPYGSKRAPFETDYYETYNRDNVTLVDVKSAAIEAITENGVRTAAEEYELDVIIIATGFDPWTAALEKLNIRGRDGLKLEDHWKYGPKTYLGLMMNGFPNFFAITGPQSATALYNIPLASEDHVDYSGDAVKRVLDTGARTIEPTSESEVVWNTLVEGVLNSTIIPKSPNTWYIGANIPGKPRAAYIFPSGAPLYRAICQDVWDSGYGGFAFDGEAKPLPPMVRVDPAIAIVLGAMIMQGVKPMEECTVEEIRGLVGGLTALQAPRRDVTVEEVTYPSPSGRALPARIYKPEADGPLPVVVFFHPGGWVSGDIEGSDEPCRMLADELQAIVVSADYRLAPEEPFPAATDDTYAALCWTAEVIAEHGGDPDRLVVMGESAGALLAAVAALRARDEGGPRLAAQVLVYPAIDPQADTASRIECARGPFLSAAATDMMWAAYLGDEVTGSSPLASPVRAESLAGLAPALVISNELDPTRDEGEDYGRALADAGVDVEVRRIAGMIHGAFNFSGFVPRTREYHEAITVFLDKRLASVTVS</sequence>
<dbReference type="InterPro" id="IPR020946">
    <property type="entry name" value="Flavin_mOase-like"/>
</dbReference>
<dbReference type="Gene3D" id="3.50.50.60">
    <property type="entry name" value="FAD/NAD(P)-binding domain"/>
    <property type="match status" value="3"/>
</dbReference>
<dbReference type="InterPro" id="IPR036188">
    <property type="entry name" value="FAD/NAD-bd_sf"/>
</dbReference>
<dbReference type="RefSeq" id="WP_105423755.1">
    <property type="nucleotide sequence ID" value="NZ_PUIO01000098.1"/>
</dbReference>
<gene>
    <name evidence="10" type="ORF">C5613_41950</name>
</gene>
<dbReference type="GO" id="GO:0050661">
    <property type="term" value="F:NADP binding"/>
    <property type="evidence" value="ECO:0007669"/>
    <property type="project" value="InterPro"/>
</dbReference>
<dbReference type="Proteomes" id="UP000239290">
    <property type="component" value="Unassembled WGS sequence"/>
</dbReference>
<dbReference type="Pfam" id="PF00743">
    <property type="entry name" value="FMO-like"/>
    <property type="match status" value="1"/>
</dbReference>
<dbReference type="InterPro" id="IPR013094">
    <property type="entry name" value="AB_hydrolase_3"/>
</dbReference>
<evidence type="ECO:0000256" key="4">
    <source>
        <dbReference type="ARBA" id="ARBA00022827"/>
    </source>
</evidence>
<accession>A0A2S8IG37</accession>
<dbReference type="InterPro" id="IPR029058">
    <property type="entry name" value="AB_hydrolase_fold"/>
</dbReference>
<evidence type="ECO:0000256" key="8">
    <source>
        <dbReference type="SAM" id="MobiDB-lite"/>
    </source>
</evidence>
<evidence type="ECO:0000256" key="1">
    <source>
        <dbReference type="ARBA" id="ARBA00001974"/>
    </source>
</evidence>
<feature type="region of interest" description="Disordered" evidence="8">
    <location>
        <begin position="215"/>
        <end position="267"/>
    </location>
</feature>
<evidence type="ECO:0000256" key="2">
    <source>
        <dbReference type="ARBA" id="ARBA00010139"/>
    </source>
</evidence>
<keyword evidence="7" id="KW-0503">Monooxygenase</keyword>
<dbReference type="GO" id="GO:0004499">
    <property type="term" value="F:N,N-dimethylaniline monooxygenase activity"/>
    <property type="evidence" value="ECO:0007669"/>
    <property type="project" value="InterPro"/>
</dbReference>
<dbReference type="GO" id="GO:0016787">
    <property type="term" value="F:hydrolase activity"/>
    <property type="evidence" value="ECO:0007669"/>
    <property type="project" value="InterPro"/>
</dbReference>
<keyword evidence="5" id="KW-0521">NADP</keyword>
<dbReference type="Pfam" id="PF07859">
    <property type="entry name" value="Abhydrolase_3"/>
    <property type="match status" value="1"/>
</dbReference>
<keyword evidence="3" id="KW-0285">Flavoprotein</keyword>
<reference evidence="11" key="1">
    <citation type="submission" date="2018-02" db="EMBL/GenBank/DDBJ databases">
        <title>Draft genome sequencing of Rhodococcus opacus KU647198.</title>
        <authorList>
            <person name="Zheng B.-X."/>
        </authorList>
    </citation>
    <scope>NUCLEOTIDE SEQUENCE [LARGE SCALE GENOMIC DNA]</scope>
    <source>
        <strain evidence="11">04-OD7</strain>
    </source>
</reference>
<dbReference type="PANTHER" id="PTHR43098">
    <property type="entry name" value="L-ORNITHINE N(5)-MONOOXYGENASE-RELATED"/>
    <property type="match status" value="1"/>
</dbReference>
<organism evidence="10 11">
    <name type="scientific">Rhodococcus opacus</name>
    <name type="common">Nocardia opaca</name>
    <dbReference type="NCBI Taxonomy" id="37919"/>
    <lineage>
        <taxon>Bacteria</taxon>
        <taxon>Bacillati</taxon>
        <taxon>Actinomycetota</taxon>
        <taxon>Actinomycetes</taxon>
        <taxon>Mycobacteriales</taxon>
        <taxon>Nocardiaceae</taxon>
        <taxon>Rhodococcus</taxon>
    </lineage>
</organism>
<feature type="compositionally biased region" description="Basic and acidic residues" evidence="8">
    <location>
        <begin position="220"/>
        <end position="241"/>
    </location>
</feature>
<comment type="caution">
    <text evidence="10">The sequence shown here is derived from an EMBL/GenBank/DDBJ whole genome shotgun (WGS) entry which is preliminary data.</text>
</comment>
<evidence type="ECO:0000256" key="3">
    <source>
        <dbReference type="ARBA" id="ARBA00022630"/>
    </source>
</evidence>
<dbReference type="Gene3D" id="3.40.50.1820">
    <property type="entry name" value="alpha/beta hydrolase"/>
    <property type="match status" value="1"/>
</dbReference>
<dbReference type="EMBL" id="PUIO01000098">
    <property type="protein sequence ID" value="PQP13737.1"/>
    <property type="molecule type" value="Genomic_DNA"/>
</dbReference>
<keyword evidence="6" id="KW-0560">Oxidoreductase</keyword>
<evidence type="ECO:0000259" key="9">
    <source>
        <dbReference type="Pfam" id="PF07859"/>
    </source>
</evidence>
<feature type="domain" description="Alpha/beta hydrolase fold-3" evidence="9">
    <location>
        <begin position="622"/>
        <end position="828"/>
    </location>
</feature>
<evidence type="ECO:0000256" key="7">
    <source>
        <dbReference type="ARBA" id="ARBA00023033"/>
    </source>
</evidence>
<dbReference type="PANTHER" id="PTHR43098:SF3">
    <property type="entry name" value="L-ORNITHINE N(5)-MONOOXYGENASE-RELATED"/>
    <property type="match status" value="1"/>
</dbReference>
<evidence type="ECO:0000313" key="11">
    <source>
        <dbReference type="Proteomes" id="UP000239290"/>
    </source>
</evidence>
<evidence type="ECO:0000313" key="10">
    <source>
        <dbReference type="EMBL" id="PQP13737.1"/>
    </source>
</evidence>
<dbReference type="GO" id="GO:0050660">
    <property type="term" value="F:flavin adenine dinucleotide binding"/>
    <property type="evidence" value="ECO:0007669"/>
    <property type="project" value="InterPro"/>
</dbReference>
<dbReference type="SUPFAM" id="SSF53474">
    <property type="entry name" value="alpha/beta-Hydrolases"/>
    <property type="match status" value="1"/>
</dbReference>
<dbReference type="InterPro" id="IPR050775">
    <property type="entry name" value="FAD-binding_Monooxygenases"/>
</dbReference>